<proteinExistence type="predicted"/>
<name>A0ABU2Y2N2_9FLAO</name>
<dbReference type="PANTHER" id="PTHR48098:SF1">
    <property type="entry name" value="DIACYLGLYCEROL ACYLTRANSFERASE_MYCOLYLTRANSFERASE AG85A"/>
    <property type="match status" value="1"/>
</dbReference>
<dbReference type="PANTHER" id="PTHR48098">
    <property type="entry name" value="ENTEROCHELIN ESTERASE-RELATED"/>
    <property type="match status" value="1"/>
</dbReference>
<organism evidence="1 2">
    <name type="scientific">Urechidicola vernalis</name>
    <dbReference type="NCBI Taxonomy" id="3075600"/>
    <lineage>
        <taxon>Bacteria</taxon>
        <taxon>Pseudomonadati</taxon>
        <taxon>Bacteroidota</taxon>
        <taxon>Flavobacteriia</taxon>
        <taxon>Flavobacteriales</taxon>
        <taxon>Flavobacteriaceae</taxon>
        <taxon>Urechidicola</taxon>
    </lineage>
</organism>
<dbReference type="InterPro" id="IPR050583">
    <property type="entry name" value="Mycobacterial_A85_antigen"/>
</dbReference>
<evidence type="ECO:0000313" key="1">
    <source>
        <dbReference type="EMBL" id="MDT0552045.1"/>
    </source>
</evidence>
<keyword evidence="2" id="KW-1185">Reference proteome</keyword>
<dbReference type="RefSeq" id="WP_311591866.1">
    <property type="nucleotide sequence ID" value="NZ_JAVRHV010000001.1"/>
</dbReference>
<dbReference type="SUPFAM" id="SSF81296">
    <property type="entry name" value="E set domains"/>
    <property type="match status" value="1"/>
</dbReference>
<dbReference type="Pfam" id="PF00756">
    <property type="entry name" value="Esterase"/>
    <property type="match status" value="1"/>
</dbReference>
<keyword evidence="1" id="KW-0378">Hydrolase</keyword>
<dbReference type="InterPro" id="IPR000801">
    <property type="entry name" value="Esterase-like"/>
</dbReference>
<evidence type="ECO:0000313" key="2">
    <source>
        <dbReference type="Proteomes" id="UP001252186"/>
    </source>
</evidence>
<dbReference type="InterPro" id="IPR014756">
    <property type="entry name" value="Ig_E-set"/>
</dbReference>
<dbReference type="Gene3D" id="2.60.40.10">
    <property type="entry name" value="Immunoglobulins"/>
    <property type="match status" value="1"/>
</dbReference>
<reference evidence="1 2" key="1">
    <citation type="submission" date="2023-09" db="EMBL/GenBank/DDBJ databases">
        <authorList>
            <person name="Rey-Velasco X."/>
        </authorList>
    </citation>
    <scope>NUCLEOTIDE SEQUENCE [LARGE SCALE GENOMIC DNA]</scope>
    <source>
        <strain evidence="1 2">P050</strain>
    </source>
</reference>
<dbReference type="InterPro" id="IPR013783">
    <property type="entry name" value="Ig-like_fold"/>
</dbReference>
<dbReference type="EMBL" id="JAVRHV010000001">
    <property type="protein sequence ID" value="MDT0552045.1"/>
    <property type="molecule type" value="Genomic_DNA"/>
</dbReference>
<protein>
    <submittedName>
        <fullName evidence="1">Alpha/beta hydrolase-fold protein</fullName>
    </submittedName>
</protein>
<dbReference type="Proteomes" id="UP001252186">
    <property type="component" value="Unassembled WGS sequence"/>
</dbReference>
<dbReference type="SUPFAM" id="SSF53474">
    <property type="entry name" value="alpha/beta-Hydrolases"/>
    <property type="match status" value="1"/>
</dbReference>
<accession>A0ABU2Y2N2</accession>
<sequence>MVKNIIITVVLTISTHLYSQNDKPSYTSPVILNDNSVQFNLYAPNAKNVSATGTFSKDTLFLKKMDTGLWTVNSEVLEPEIYHYQLNVDGLIIADPKNQNPYPWLDAKSELIIPGSPSLIHELTNVPHGILHDHIYKSSATNTMNSVSVYTPPNYDSETLYPVLFLLHGFGEKVSFWSDFGKINLIADNLISQGKMAPMLIVMPNGDPVEGDYHTFFTSQTEGPKWMEKNNSVLENDFINDLIPYLKKNYSIHTNKVKWAIAGSSMGGAQAAKVGFNNLDKYGSIICLSTWLEIPLLDISEKESINNLDLLVFKTGKEDSWGFTQNEKMHDWLKTNGIKHEYLVSNGGHDWDVWRKDMAEVLTILFN</sequence>
<gene>
    <name evidence="1" type="ORF">RM519_02190</name>
</gene>
<comment type="caution">
    <text evidence="1">The sequence shown here is derived from an EMBL/GenBank/DDBJ whole genome shotgun (WGS) entry which is preliminary data.</text>
</comment>
<dbReference type="Gene3D" id="3.40.50.1820">
    <property type="entry name" value="alpha/beta hydrolase"/>
    <property type="match status" value="1"/>
</dbReference>
<dbReference type="InterPro" id="IPR029058">
    <property type="entry name" value="AB_hydrolase_fold"/>
</dbReference>
<dbReference type="GO" id="GO:0016787">
    <property type="term" value="F:hydrolase activity"/>
    <property type="evidence" value="ECO:0007669"/>
    <property type="project" value="UniProtKB-KW"/>
</dbReference>